<evidence type="ECO:0008006" key="4">
    <source>
        <dbReference type="Google" id="ProtNLM"/>
    </source>
</evidence>
<dbReference type="KEGG" id="cad:Curi_c09960"/>
<keyword evidence="1" id="KW-1133">Transmembrane helix</keyword>
<gene>
    <name evidence="2" type="ordered locus">Curi_c09960</name>
</gene>
<accession>K0AZ87</accession>
<dbReference type="EMBL" id="CP003326">
    <property type="protein sequence ID" value="AFS78010.1"/>
    <property type="molecule type" value="Genomic_DNA"/>
</dbReference>
<evidence type="ECO:0000313" key="2">
    <source>
        <dbReference type="EMBL" id="AFS78010.1"/>
    </source>
</evidence>
<dbReference type="AlphaFoldDB" id="K0AZ87"/>
<dbReference type="eggNOG" id="ENOG5033DX0">
    <property type="taxonomic scope" value="Bacteria"/>
</dbReference>
<keyword evidence="3" id="KW-1185">Reference proteome</keyword>
<dbReference type="HOGENOM" id="CLU_1084624_0_0_9"/>
<keyword evidence="1" id="KW-0472">Membrane</keyword>
<feature type="transmembrane region" description="Helical" evidence="1">
    <location>
        <begin position="20"/>
        <end position="40"/>
    </location>
</feature>
<name>K0AZ87_GOTA9</name>
<reference evidence="2 3" key="1">
    <citation type="journal article" date="2012" name="PLoS ONE">
        <title>The purine-utilizing bacterium Clostridium acidurici 9a: a genome-guided metabolic reconsideration.</title>
        <authorList>
            <person name="Hartwich K."/>
            <person name="Poehlein A."/>
            <person name="Daniel R."/>
        </authorList>
    </citation>
    <scope>NUCLEOTIDE SEQUENCE [LARGE SCALE GENOMIC DNA]</scope>
    <source>
        <strain evidence="3">ATCC 7906 / DSM 604 / BCRC 14475 / CIP 104303 / KCTC 5404 / NCIMB 10678 / 9a</strain>
    </source>
</reference>
<dbReference type="Proteomes" id="UP000006094">
    <property type="component" value="Chromosome"/>
</dbReference>
<organism evidence="2 3">
    <name type="scientific">Gottschalkia acidurici (strain ATCC 7906 / DSM 604 / BCRC 14475 / CIP 104303 / KCTC 5404 / NCIMB 10678 / 9a)</name>
    <name type="common">Clostridium acidurici</name>
    <dbReference type="NCBI Taxonomy" id="1128398"/>
    <lineage>
        <taxon>Bacteria</taxon>
        <taxon>Bacillati</taxon>
        <taxon>Bacillota</taxon>
        <taxon>Tissierellia</taxon>
        <taxon>Tissierellales</taxon>
        <taxon>Gottschalkiaceae</taxon>
        <taxon>Gottschalkia</taxon>
    </lineage>
</organism>
<evidence type="ECO:0000256" key="1">
    <source>
        <dbReference type="SAM" id="Phobius"/>
    </source>
</evidence>
<evidence type="ECO:0000313" key="3">
    <source>
        <dbReference type="Proteomes" id="UP000006094"/>
    </source>
</evidence>
<protein>
    <recommendedName>
        <fullName evidence="4">SPOR domain-containing protein</fullName>
    </recommendedName>
</protein>
<dbReference type="PATRIC" id="fig|1128398.3.peg.996"/>
<keyword evidence="1" id="KW-0812">Transmembrane</keyword>
<sequence length="256" mass="30117">MLRRLTIRRIKSYKRKEKYILVIMFFLIAPLVSIVFGKIVSKRIIVPYISSNTEKAKESANNNVDKVEKIAELDELDLYNIEVKEFLDLPSAEDFLNKLNLDGILGYVSKSNNKYKVFTSITFNKKEVEDQLKKIKEKYPNSKIKSIRIQGKQLDINESDKEVVNTTNLINKIYIEELSMWQKNMSEANYEEIKIKMNKNNTEIEKSIEKYSDKINNDDLKNLYSILKENVDNRKKQLMNSILKIRKVLRKHTLAL</sequence>
<proteinExistence type="predicted"/>